<evidence type="ECO:0000313" key="3">
    <source>
        <dbReference type="EMBL" id="APW37498.1"/>
    </source>
</evidence>
<dbReference type="InterPro" id="IPR024535">
    <property type="entry name" value="RHGA/B-epi-like_pectate_lyase"/>
</dbReference>
<dbReference type="KEGG" id="rhy:RD110_10095"/>
<feature type="domain" description="Rhamnogalacturonase A/B/Epimerase-like pectate lyase" evidence="2">
    <location>
        <begin position="366"/>
        <end position="415"/>
    </location>
</feature>
<dbReference type="AlphaFoldDB" id="A0A1P8JUT9"/>
<protein>
    <recommendedName>
        <fullName evidence="2">Rhamnogalacturonase A/B/Epimerase-like pectate lyase domain-containing protein</fullName>
    </recommendedName>
</protein>
<dbReference type="EMBL" id="CP019236">
    <property type="protein sequence ID" value="APW37498.1"/>
    <property type="molecule type" value="Genomic_DNA"/>
</dbReference>
<dbReference type="SUPFAM" id="SSF51126">
    <property type="entry name" value="Pectin lyase-like"/>
    <property type="match status" value="2"/>
</dbReference>
<dbReference type="PROSITE" id="PS51257">
    <property type="entry name" value="PROKAR_LIPOPROTEIN"/>
    <property type="match status" value="1"/>
</dbReference>
<accession>A0A1P8JUT9</accession>
<evidence type="ECO:0000313" key="4">
    <source>
        <dbReference type="Proteomes" id="UP000186609"/>
    </source>
</evidence>
<feature type="chain" id="PRO_5012523747" description="Rhamnogalacturonase A/B/Epimerase-like pectate lyase domain-containing protein" evidence="1">
    <location>
        <begin position="23"/>
        <end position="651"/>
    </location>
</feature>
<feature type="signal peptide" evidence="1">
    <location>
        <begin position="1"/>
        <end position="22"/>
    </location>
</feature>
<keyword evidence="1" id="KW-0732">Signal</keyword>
<gene>
    <name evidence="3" type="ORF">RD110_10095</name>
</gene>
<keyword evidence="4" id="KW-1185">Reference proteome</keyword>
<evidence type="ECO:0000256" key="1">
    <source>
        <dbReference type="SAM" id="SignalP"/>
    </source>
</evidence>
<dbReference type="Pfam" id="PF12708">
    <property type="entry name" value="Pect-lyase_RHGA_epim"/>
    <property type="match status" value="2"/>
</dbReference>
<dbReference type="STRING" id="1842727.RD110_10095"/>
<proteinExistence type="predicted"/>
<reference evidence="3 4" key="1">
    <citation type="submission" date="2017-01" db="EMBL/GenBank/DDBJ databases">
        <authorList>
            <person name="Mah S.A."/>
            <person name="Swanson W.J."/>
            <person name="Moy G.W."/>
            <person name="Vacquier V.D."/>
        </authorList>
    </citation>
    <scope>NUCLEOTIDE SEQUENCE [LARGE SCALE GENOMIC DNA]</scope>
    <source>
        <strain evidence="3 4">DCY110</strain>
    </source>
</reference>
<evidence type="ECO:0000259" key="2">
    <source>
        <dbReference type="Pfam" id="PF12708"/>
    </source>
</evidence>
<organism evidence="3 4">
    <name type="scientific">Rhodoferax koreensis</name>
    <dbReference type="NCBI Taxonomy" id="1842727"/>
    <lineage>
        <taxon>Bacteria</taxon>
        <taxon>Pseudomonadati</taxon>
        <taxon>Pseudomonadota</taxon>
        <taxon>Betaproteobacteria</taxon>
        <taxon>Burkholderiales</taxon>
        <taxon>Comamonadaceae</taxon>
        <taxon>Rhodoferax</taxon>
    </lineage>
</organism>
<feature type="domain" description="Rhamnogalacturonase A/B/Epimerase-like pectate lyase" evidence="2">
    <location>
        <begin position="31"/>
        <end position="266"/>
    </location>
</feature>
<dbReference type="Proteomes" id="UP000186609">
    <property type="component" value="Chromosome"/>
</dbReference>
<dbReference type="Gene3D" id="2.160.20.10">
    <property type="entry name" value="Single-stranded right-handed beta-helix, Pectin lyase-like"/>
    <property type="match status" value="2"/>
</dbReference>
<sequence length="651" mass="68325">MHAKSTVAALVLVCACPWLLGAVLPADSGAVNVRDHGAKGDGKADDTAAILAAIAAARTDQGKFFWPSRVVYFPAGTYRVTDSLMKRDENGRYLASMALVGESADTVRIRLDEATAGFTDAKAPKPVIYTTSMLLGGASGAGGKDYTGKGEGNDAYGNYVEDLTIDIGPGNPGAVGIDFLANNSGAIRHVRIMAAAGSGRTGISMERKWPGPLLLSDVKVQGFAVGISVSQREYGLTMEGVALSGQSEVALRNNGNALALRNVRIETGALALQNMGPDGLVVSDQLVVQLARNDATWVDNRGYLTMKGTRVTLVSGESVAEKAGGSLQSATDGAYFGNLRLAKFDAFWKLATPPTPAAWTPEAKRWASVERFGAKADSGEDATEAIRAAMQSGAEVVYLPSGRYVISDVIDVPAKVRRIVGMYSSVTVSRRRAPTLKGETGMFRVATAGSPLTIERIALDNIGMPSQLGIEHSGARSLVLQDVLAAGTGLVSRMPSGGPLFLENTCCGPMVLAGRNGVWARQFNTEGQGVRIFNDGAPLSILGFKTEQNNTAIQNTAGANTEVIGGLLYMIHPPAVARPAFINASGARFYAVYVETVQREGASYRVHVSPSDDGTESAKQLSSAVMAEDLPTRGRGRVVPGLEVGLPANSK</sequence>
<name>A0A1P8JUT9_9BURK</name>
<dbReference type="InterPro" id="IPR012334">
    <property type="entry name" value="Pectin_lyas_fold"/>
</dbReference>
<dbReference type="InterPro" id="IPR011050">
    <property type="entry name" value="Pectin_lyase_fold/virulence"/>
</dbReference>